<feature type="compositionally biased region" description="Polar residues" evidence="14">
    <location>
        <begin position="628"/>
        <end position="638"/>
    </location>
</feature>
<evidence type="ECO:0000256" key="12">
    <source>
        <dbReference type="RuleBase" id="RU000394"/>
    </source>
</evidence>
<evidence type="ECO:0000256" key="11">
    <source>
        <dbReference type="PROSITE-ProRule" id="PRU00283"/>
    </source>
</evidence>
<dbReference type="GO" id="GO:0005634">
    <property type="term" value="C:nucleus"/>
    <property type="evidence" value="ECO:0007669"/>
    <property type="project" value="UniProtKB-SubCell"/>
</dbReference>
<dbReference type="Pfam" id="PF00225">
    <property type="entry name" value="Kinesin"/>
    <property type="match status" value="1"/>
</dbReference>
<dbReference type="GO" id="GO:0007018">
    <property type="term" value="P:microtubule-based movement"/>
    <property type="evidence" value="ECO:0007669"/>
    <property type="project" value="InterPro"/>
</dbReference>
<evidence type="ECO:0000256" key="7">
    <source>
        <dbReference type="ARBA" id="ARBA00023054"/>
    </source>
</evidence>
<dbReference type="CDD" id="cd01370">
    <property type="entry name" value="KISc_KIP3_like"/>
    <property type="match status" value="1"/>
</dbReference>
<dbReference type="SUPFAM" id="SSF52540">
    <property type="entry name" value="P-loop containing nucleoside triphosphate hydrolases"/>
    <property type="match status" value="1"/>
</dbReference>
<keyword evidence="7 13" id="KW-0175">Coiled coil</keyword>
<evidence type="ECO:0000256" key="14">
    <source>
        <dbReference type="SAM" id="MobiDB-lite"/>
    </source>
</evidence>
<organism evidence="16 17">
    <name type="scientific">Phrynocephalus forsythii</name>
    <dbReference type="NCBI Taxonomy" id="171643"/>
    <lineage>
        <taxon>Eukaryota</taxon>
        <taxon>Metazoa</taxon>
        <taxon>Chordata</taxon>
        <taxon>Craniata</taxon>
        <taxon>Vertebrata</taxon>
        <taxon>Euteleostomi</taxon>
        <taxon>Lepidosauria</taxon>
        <taxon>Squamata</taxon>
        <taxon>Bifurcata</taxon>
        <taxon>Unidentata</taxon>
        <taxon>Episquamata</taxon>
        <taxon>Toxicofera</taxon>
        <taxon>Iguania</taxon>
        <taxon>Acrodonta</taxon>
        <taxon>Agamidae</taxon>
        <taxon>Agaminae</taxon>
        <taxon>Phrynocephalus</taxon>
    </lineage>
</organism>
<dbReference type="PANTHER" id="PTHR47968">
    <property type="entry name" value="CENTROMERE PROTEIN E"/>
    <property type="match status" value="1"/>
</dbReference>
<keyword evidence="17" id="KW-1185">Reference proteome</keyword>
<dbReference type="PANTHER" id="PTHR47968:SF71">
    <property type="entry name" value="KINESIN-LIKE PROTEIN"/>
    <property type="match status" value="1"/>
</dbReference>
<evidence type="ECO:0000313" key="17">
    <source>
        <dbReference type="Proteomes" id="UP001142489"/>
    </source>
</evidence>
<evidence type="ECO:0000256" key="3">
    <source>
        <dbReference type="ARBA" id="ARBA00022490"/>
    </source>
</evidence>
<dbReference type="GO" id="GO:0000278">
    <property type="term" value="P:mitotic cell cycle"/>
    <property type="evidence" value="ECO:0007669"/>
    <property type="project" value="UniProtKB-ARBA"/>
</dbReference>
<dbReference type="SMART" id="SM00129">
    <property type="entry name" value="KISc"/>
    <property type="match status" value="1"/>
</dbReference>
<keyword evidence="3" id="KW-0963">Cytoplasm</keyword>
<evidence type="ECO:0000256" key="2">
    <source>
        <dbReference type="ARBA" id="ARBA00004245"/>
    </source>
</evidence>
<sequence length="841" mass="91704">MIKCAKMVPVPPAEEGSVTVVVRVRPQTPREQEGNRQSVVQVIGDRMLVFDPDDSSLPGNSVGFQAHDFASRRKGKNLVFAFDRVFGENATQAEVFDNTTKEILEGVLSGYNCSVFAYGATGAGKTHTMLGTEKEPGIMFFTMEELYKKIEARKEEKQCEVLISYQEVYNEQIHDLIEPKGPLAIQEDPEKGVVVRGLSFHQPKSAAELLEMLRRGNLNRTQHPTDINASSSRSHAVFQIYVKQQDRVAGMGKDLQVAKMSLIDLAGSERASVANTKGERLREGATINRSLLALINVINSLADAKSKKPHIPYRDSKLTRLLKDSLGGNCRTIMIAAVSPSALSYEDTYNTLKYANRAKEIKLLLKKNEVSMDYSLSQYAAVCEQLKAEVADLRGKLRAYEQKVPKCDPSLPAFLAPPCPELDKCLRTKEVVWGCEVLNKGDAVTQTLLKLNSGDHGTGKIREEQESEKTSGCCSVEFSNPFEQQEELNVQLERMNRKQLERLAVAILRVAQKQYTLLKAANLLTPDAIAEFEELDGLMLRASGKAPMLSAVEELVGEPDVTPEASLDQNSQQLVDNAVLLAPLPKTECADQVASPAIPCASPEAVPTSSPAFKTPRLPSKKRRKSVEATSQSEGGTLSSPKARAKRRRKAGPSPPPLGSLKEWEAVVPGDSSCTPGAERAGSPSLSGHHSPWHCPPTVLKRRIPLGTSVAHNCSTPVHPHILNTTFDLGEDPCPSDTKLSAPECPAWKSIQHLACHQGAPLIPRASMPVFTMKGSSIPRSSALASRASIQKRRHTTNSASSSLGAPRSRIAKLRGSSMKSSQQVGKAPGQPPSSVAWKWR</sequence>
<protein>
    <recommendedName>
        <fullName evidence="12">Kinesin-like protein</fullName>
    </recommendedName>
</protein>
<dbReference type="PRINTS" id="PR00380">
    <property type="entry name" value="KINESINHEAVY"/>
</dbReference>
<feature type="binding site" evidence="11">
    <location>
        <begin position="119"/>
        <end position="126"/>
    </location>
    <ligand>
        <name>ATP</name>
        <dbReference type="ChEBI" id="CHEBI:30616"/>
    </ligand>
</feature>
<keyword evidence="5 11" id="KW-0547">Nucleotide-binding</keyword>
<evidence type="ECO:0000256" key="8">
    <source>
        <dbReference type="ARBA" id="ARBA00023175"/>
    </source>
</evidence>
<feature type="region of interest" description="Disordered" evidence="14">
    <location>
        <begin position="774"/>
        <end position="841"/>
    </location>
</feature>
<evidence type="ECO:0000256" key="10">
    <source>
        <dbReference type="ARBA" id="ARBA00023242"/>
    </source>
</evidence>
<name>A0A9Q1AUX3_9SAUR</name>
<feature type="coiled-coil region" evidence="13">
    <location>
        <begin position="376"/>
        <end position="403"/>
    </location>
</feature>
<dbReference type="PROSITE" id="PS50067">
    <property type="entry name" value="KINESIN_MOTOR_2"/>
    <property type="match status" value="1"/>
</dbReference>
<evidence type="ECO:0000313" key="16">
    <source>
        <dbReference type="EMBL" id="KAJ7313485.1"/>
    </source>
</evidence>
<feature type="compositionally biased region" description="Polar residues" evidence="14">
    <location>
        <begin position="774"/>
        <end position="784"/>
    </location>
</feature>
<dbReference type="InterPro" id="IPR027417">
    <property type="entry name" value="P-loop_NTPase"/>
</dbReference>
<dbReference type="AlphaFoldDB" id="A0A9Q1AUX3"/>
<dbReference type="FunFam" id="3.40.850.10:FF:000027">
    <property type="entry name" value="Kinesin-like protein"/>
    <property type="match status" value="1"/>
</dbReference>
<dbReference type="GO" id="GO:0005524">
    <property type="term" value="F:ATP binding"/>
    <property type="evidence" value="ECO:0007669"/>
    <property type="project" value="UniProtKB-UniRule"/>
</dbReference>
<dbReference type="OrthoDB" id="3176171at2759"/>
<keyword evidence="6 11" id="KW-0067">ATP-binding</keyword>
<evidence type="ECO:0000256" key="1">
    <source>
        <dbReference type="ARBA" id="ARBA00004123"/>
    </source>
</evidence>
<dbReference type="GO" id="GO:0005874">
    <property type="term" value="C:microtubule"/>
    <property type="evidence" value="ECO:0007669"/>
    <property type="project" value="UniProtKB-KW"/>
</dbReference>
<feature type="domain" description="Kinesin motor" evidence="15">
    <location>
        <begin position="17"/>
        <end position="361"/>
    </location>
</feature>
<accession>A0A9Q1AUX3</accession>
<dbReference type="InterPro" id="IPR001752">
    <property type="entry name" value="Kinesin_motor_dom"/>
</dbReference>
<dbReference type="Gene3D" id="3.40.850.10">
    <property type="entry name" value="Kinesin motor domain"/>
    <property type="match status" value="1"/>
</dbReference>
<dbReference type="GO" id="GO:0008017">
    <property type="term" value="F:microtubule binding"/>
    <property type="evidence" value="ECO:0007669"/>
    <property type="project" value="InterPro"/>
</dbReference>
<comment type="similarity">
    <text evidence="11 12">Belongs to the TRAFAC class myosin-kinesin ATPase superfamily. Kinesin family.</text>
</comment>
<proteinExistence type="inferred from homology"/>
<evidence type="ECO:0000256" key="6">
    <source>
        <dbReference type="ARBA" id="ARBA00022840"/>
    </source>
</evidence>
<dbReference type="InterPro" id="IPR019821">
    <property type="entry name" value="Kinesin_motor_CS"/>
</dbReference>
<dbReference type="PROSITE" id="PS00411">
    <property type="entry name" value="KINESIN_MOTOR_1"/>
    <property type="match status" value="1"/>
</dbReference>
<dbReference type="Proteomes" id="UP001142489">
    <property type="component" value="Unassembled WGS sequence"/>
</dbReference>
<evidence type="ECO:0000256" key="9">
    <source>
        <dbReference type="ARBA" id="ARBA00023212"/>
    </source>
</evidence>
<dbReference type="GO" id="GO:0003777">
    <property type="term" value="F:microtubule motor activity"/>
    <property type="evidence" value="ECO:0007669"/>
    <property type="project" value="InterPro"/>
</dbReference>
<dbReference type="InterPro" id="IPR036961">
    <property type="entry name" value="Kinesin_motor_dom_sf"/>
</dbReference>
<comment type="subcellular location">
    <subcellularLocation>
        <location evidence="2">Cytoplasm</location>
        <location evidence="2">Cytoskeleton</location>
    </subcellularLocation>
    <subcellularLocation>
        <location evidence="1">Nucleus</location>
    </subcellularLocation>
</comment>
<dbReference type="GO" id="GO:0005819">
    <property type="term" value="C:spindle"/>
    <property type="evidence" value="ECO:0007669"/>
    <property type="project" value="UniProtKB-ARBA"/>
</dbReference>
<keyword evidence="10" id="KW-0539">Nucleus</keyword>
<keyword evidence="8 11" id="KW-0505">Motor protein</keyword>
<keyword evidence="4 12" id="KW-0493">Microtubule</keyword>
<dbReference type="EMBL" id="JAPFRF010000012">
    <property type="protein sequence ID" value="KAJ7313485.1"/>
    <property type="molecule type" value="Genomic_DNA"/>
</dbReference>
<dbReference type="InterPro" id="IPR027640">
    <property type="entry name" value="Kinesin-like_fam"/>
</dbReference>
<keyword evidence="9" id="KW-0206">Cytoskeleton</keyword>
<gene>
    <name evidence="16" type="ORF">JRQ81_004899</name>
</gene>
<evidence type="ECO:0000256" key="13">
    <source>
        <dbReference type="SAM" id="Coils"/>
    </source>
</evidence>
<evidence type="ECO:0000259" key="15">
    <source>
        <dbReference type="PROSITE" id="PS50067"/>
    </source>
</evidence>
<evidence type="ECO:0000256" key="5">
    <source>
        <dbReference type="ARBA" id="ARBA00022741"/>
    </source>
</evidence>
<reference evidence="16" key="1">
    <citation type="journal article" date="2023" name="DNA Res.">
        <title>Chromosome-level genome assembly of Phrynocephalus forsythii using third-generation DNA sequencing and Hi-C analysis.</title>
        <authorList>
            <person name="Qi Y."/>
            <person name="Zhao W."/>
            <person name="Zhao Y."/>
            <person name="Niu C."/>
            <person name="Cao S."/>
            <person name="Zhang Y."/>
        </authorList>
    </citation>
    <scope>NUCLEOTIDE SEQUENCE</scope>
    <source>
        <tissue evidence="16">Muscle</tissue>
    </source>
</reference>
<comment type="caution">
    <text evidence="16">The sequence shown here is derived from an EMBL/GenBank/DDBJ whole genome shotgun (WGS) entry which is preliminary data.</text>
</comment>
<feature type="region of interest" description="Disordered" evidence="14">
    <location>
        <begin position="601"/>
        <end position="692"/>
    </location>
</feature>
<evidence type="ECO:0000256" key="4">
    <source>
        <dbReference type="ARBA" id="ARBA00022701"/>
    </source>
</evidence>